<dbReference type="PROSITE" id="PS50970">
    <property type="entry name" value="HCY"/>
    <property type="match status" value="1"/>
</dbReference>
<feature type="binding site" evidence="3">
    <location>
        <position position="290"/>
    </location>
    <ligand>
        <name>Zn(2+)</name>
        <dbReference type="ChEBI" id="CHEBI:29105"/>
    </ligand>
</feature>
<evidence type="ECO:0000259" key="4">
    <source>
        <dbReference type="PROSITE" id="PS50970"/>
    </source>
</evidence>
<accession>A0A316DX57</accession>
<sequence length="304" mass="33689">MTHQIKNTLATNDFILMEGAVIEILRRGGKVSFHPDLIHSQLIYDTEGSHELSSIFDSYIKIAQKKDVPYIMCTPTWRANKENVRKSGIKESVNSDAVTFMKKLRDNAGDFSEKILIGGTVGPKNDCYTPGDGLSKEEAEEFHTWQLSELQKGGADFIIAETVPNVQEALGIATATSKLDLDYIISFVIGRNGKILDGTPLWDAMQLIDTTVDTIPLGYGVNCAHPSFLCAEGQPKEMYDRLIAFLGNASALDHCDLENSDCLHVDNVVDWGDVMLRLNREFGIQILGGCCGTDQRHLEYLTKN</sequence>
<evidence type="ECO:0000256" key="3">
    <source>
        <dbReference type="PROSITE-ProRule" id="PRU00333"/>
    </source>
</evidence>
<comment type="caution">
    <text evidence="6">The sequence shown here is derived from an EMBL/GenBank/DDBJ whole genome shotgun (WGS) entry which is preliminary data.</text>
</comment>
<dbReference type="Gene3D" id="3.20.20.330">
    <property type="entry name" value="Homocysteine-binding-like domain"/>
    <property type="match status" value="1"/>
</dbReference>
<comment type="cofactor">
    <cofactor evidence="3">
        <name>Zn(2+)</name>
        <dbReference type="ChEBI" id="CHEBI:29105"/>
    </cofactor>
</comment>
<dbReference type="GO" id="GO:0046872">
    <property type="term" value="F:metal ion binding"/>
    <property type="evidence" value="ECO:0007669"/>
    <property type="project" value="UniProtKB-KW"/>
</dbReference>
<name>A0A316DX57_9FLAO</name>
<dbReference type="InterPro" id="IPR003726">
    <property type="entry name" value="HCY_dom"/>
</dbReference>
<dbReference type="InterPro" id="IPR036589">
    <property type="entry name" value="HCY_dom_sf"/>
</dbReference>
<keyword evidence="3" id="KW-0479">Metal-binding</keyword>
<dbReference type="GO" id="GO:0008168">
    <property type="term" value="F:methyltransferase activity"/>
    <property type="evidence" value="ECO:0007669"/>
    <property type="project" value="UniProtKB-UniRule"/>
</dbReference>
<dbReference type="GO" id="GO:0032259">
    <property type="term" value="P:methylation"/>
    <property type="evidence" value="ECO:0007669"/>
    <property type="project" value="UniProtKB-KW"/>
</dbReference>
<evidence type="ECO:0000313" key="5">
    <source>
        <dbReference type="EMBL" id="MBD1261699.1"/>
    </source>
</evidence>
<dbReference type="Proteomes" id="UP000651837">
    <property type="component" value="Unassembled WGS sequence"/>
</dbReference>
<evidence type="ECO:0000256" key="2">
    <source>
        <dbReference type="ARBA" id="ARBA00022679"/>
    </source>
</evidence>
<feature type="domain" description="Hcy-binding" evidence="4">
    <location>
        <begin position="3"/>
        <end position="304"/>
    </location>
</feature>
<dbReference type="AlphaFoldDB" id="A0A316DX57"/>
<dbReference type="Pfam" id="PF02574">
    <property type="entry name" value="S-methyl_trans"/>
    <property type="match status" value="1"/>
</dbReference>
<keyword evidence="8" id="KW-1185">Reference proteome</keyword>
<reference evidence="6 7" key="1">
    <citation type="submission" date="2018-05" db="EMBL/GenBank/DDBJ databases">
        <title>Genomic Encyclopedia of Archaeal and Bacterial Type Strains, Phase II (KMG-II): from individual species to whole genera.</title>
        <authorList>
            <person name="Goeker M."/>
        </authorList>
    </citation>
    <scope>NUCLEOTIDE SEQUENCE [LARGE SCALE GENOMIC DNA]</scope>
    <source>
        <strain evidence="6 7">DSM 23514</strain>
    </source>
</reference>
<dbReference type="EMBL" id="QGGQ01000007">
    <property type="protein sequence ID" value="PWK22495.1"/>
    <property type="molecule type" value="Genomic_DNA"/>
</dbReference>
<dbReference type="OrthoDB" id="9803687at2"/>
<evidence type="ECO:0000313" key="8">
    <source>
        <dbReference type="Proteomes" id="UP000651837"/>
    </source>
</evidence>
<dbReference type="EMBL" id="JACWLN010000006">
    <property type="protein sequence ID" value="MBD1261699.1"/>
    <property type="molecule type" value="Genomic_DNA"/>
</dbReference>
<evidence type="ECO:0000313" key="6">
    <source>
        <dbReference type="EMBL" id="PWK22495.1"/>
    </source>
</evidence>
<evidence type="ECO:0000256" key="1">
    <source>
        <dbReference type="ARBA" id="ARBA00022603"/>
    </source>
</evidence>
<keyword evidence="2 3" id="KW-0808">Transferase</keyword>
<dbReference type="Proteomes" id="UP000245667">
    <property type="component" value="Unassembled WGS sequence"/>
</dbReference>
<protein>
    <submittedName>
        <fullName evidence="5">Homocysteine S-methyltransferase family protein</fullName>
    </submittedName>
    <submittedName>
        <fullName evidence="6">S-methylmethionine-dependent homocysteine/selenocysteine methylase</fullName>
    </submittedName>
</protein>
<reference evidence="5 8" key="2">
    <citation type="submission" date="2020-07" db="EMBL/GenBank/DDBJ databases">
        <title>The draft genome sequence of Maribacter polysiphoniae KCTC 22021.</title>
        <authorList>
            <person name="Mu L."/>
        </authorList>
    </citation>
    <scope>NUCLEOTIDE SEQUENCE [LARGE SCALE GENOMIC DNA]</scope>
    <source>
        <strain evidence="5 8">KCTC 22021</strain>
    </source>
</reference>
<dbReference type="SUPFAM" id="SSF82282">
    <property type="entry name" value="Homocysteine S-methyltransferase"/>
    <property type="match status" value="1"/>
</dbReference>
<dbReference type="RefSeq" id="WP_109652136.1">
    <property type="nucleotide sequence ID" value="NZ_JACWLN010000006.1"/>
</dbReference>
<keyword evidence="1 3" id="KW-0489">Methyltransferase</keyword>
<proteinExistence type="predicted"/>
<dbReference type="PANTHER" id="PTHR11103">
    <property type="entry name" value="SLR1189 PROTEIN"/>
    <property type="match status" value="1"/>
</dbReference>
<feature type="binding site" evidence="3">
    <location>
        <position position="223"/>
    </location>
    <ligand>
        <name>Zn(2+)</name>
        <dbReference type="ChEBI" id="CHEBI:29105"/>
    </ligand>
</feature>
<gene>
    <name evidence="5" type="ORF">HZY62_13930</name>
    <name evidence="6" type="ORF">LX92_02969</name>
</gene>
<evidence type="ECO:0000313" key="7">
    <source>
        <dbReference type="Proteomes" id="UP000245667"/>
    </source>
</evidence>
<keyword evidence="3" id="KW-0862">Zinc</keyword>
<dbReference type="PANTHER" id="PTHR11103:SF18">
    <property type="entry name" value="SLR1189 PROTEIN"/>
    <property type="match status" value="1"/>
</dbReference>
<organism evidence="6 7">
    <name type="scientific">Maribacter polysiphoniae</name>
    <dbReference type="NCBI Taxonomy" id="429344"/>
    <lineage>
        <taxon>Bacteria</taxon>
        <taxon>Pseudomonadati</taxon>
        <taxon>Bacteroidota</taxon>
        <taxon>Flavobacteriia</taxon>
        <taxon>Flavobacteriales</taxon>
        <taxon>Flavobacteriaceae</taxon>
        <taxon>Maribacter</taxon>
    </lineage>
</organism>
<feature type="binding site" evidence="3">
    <location>
        <position position="291"/>
    </location>
    <ligand>
        <name>Zn(2+)</name>
        <dbReference type="ChEBI" id="CHEBI:29105"/>
    </ligand>
</feature>